<evidence type="ECO:0000256" key="3">
    <source>
        <dbReference type="ARBA" id="ARBA00022602"/>
    </source>
</evidence>
<dbReference type="PANTHER" id="PTHR11774">
    <property type="entry name" value="GERANYLGERANYL TRANSFERASE TYPE BETA SUBUNIT"/>
    <property type="match status" value="1"/>
</dbReference>
<evidence type="ECO:0000256" key="4">
    <source>
        <dbReference type="ARBA" id="ARBA00022679"/>
    </source>
</evidence>
<evidence type="ECO:0000256" key="7">
    <source>
        <dbReference type="ARBA" id="ARBA00022833"/>
    </source>
</evidence>
<dbReference type="AlphaFoldDB" id="A0A9Q1GZK7"/>
<dbReference type="GO" id="GO:0005953">
    <property type="term" value="C:CAAX-protein geranylgeranyltransferase complex"/>
    <property type="evidence" value="ECO:0007669"/>
    <property type="project" value="TreeGrafter"/>
</dbReference>
<evidence type="ECO:0000313" key="10">
    <source>
        <dbReference type="Proteomes" id="UP001153076"/>
    </source>
</evidence>
<keyword evidence="3" id="KW-0637">Prenyltransferase</keyword>
<dbReference type="GO" id="GO:0046872">
    <property type="term" value="F:metal ion binding"/>
    <property type="evidence" value="ECO:0007669"/>
    <property type="project" value="UniProtKB-KW"/>
</dbReference>
<comment type="caution">
    <text evidence="9">The sequence shown here is derived from an EMBL/GenBank/DDBJ whole genome shotgun (WGS) entry which is preliminary data.</text>
</comment>
<dbReference type="EMBL" id="JAKOGI010001032">
    <property type="protein sequence ID" value="KAJ8428281.1"/>
    <property type="molecule type" value="Genomic_DNA"/>
</dbReference>
<dbReference type="OrthoDB" id="24893at2759"/>
<evidence type="ECO:0000256" key="1">
    <source>
        <dbReference type="ARBA" id="ARBA00001947"/>
    </source>
</evidence>
<dbReference type="InterPro" id="IPR001330">
    <property type="entry name" value="Prenyltrans"/>
</dbReference>
<proteinExistence type="inferred from homology"/>
<keyword evidence="4" id="KW-0808">Transferase</keyword>
<organism evidence="9 10">
    <name type="scientific">Carnegiea gigantea</name>
    <dbReference type="NCBI Taxonomy" id="171969"/>
    <lineage>
        <taxon>Eukaryota</taxon>
        <taxon>Viridiplantae</taxon>
        <taxon>Streptophyta</taxon>
        <taxon>Embryophyta</taxon>
        <taxon>Tracheophyta</taxon>
        <taxon>Spermatophyta</taxon>
        <taxon>Magnoliopsida</taxon>
        <taxon>eudicotyledons</taxon>
        <taxon>Gunneridae</taxon>
        <taxon>Pentapetalae</taxon>
        <taxon>Caryophyllales</taxon>
        <taxon>Cactineae</taxon>
        <taxon>Cactaceae</taxon>
        <taxon>Cactoideae</taxon>
        <taxon>Echinocereeae</taxon>
        <taxon>Carnegiea</taxon>
    </lineage>
</organism>
<dbReference type="PANTHER" id="PTHR11774:SF4">
    <property type="entry name" value="GERANYLGERANYL TRANSFERASE TYPE-1 SUBUNIT BETA"/>
    <property type="match status" value="1"/>
</dbReference>
<evidence type="ECO:0000256" key="6">
    <source>
        <dbReference type="ARBA" id="ARBA00022737"/>
    </source>
</evidence>
<evidence type="ECO:0000256" key="2">
    <source>
        <dbReference type="ARBA" id="ARBA00010497"/>
    </source>
</evidence>
<keyword evidence="6" id="KW-0677">Repeat</keyword>
<keyword evidence="7" id="KW-0862">Zinc</keyword>
<name>A0A9Q1GZK7_9CARY</name>
<feature type="domain" description="Prenyltransferase alpha-alpha toroid" evidence="8">
    <location>
        <begin position="15"/>
        <end position="158"/>
    </location>
</feature>
<evidence type="ECO:0000313" key="9">
    <source>
        <dbReference type="EMBL" id="KAJ8428281.1"/>
    </source>
</evidence>
<dbReference type="Pfam" id="PF00432">
    <property type="entry name" value="Prenyltrans"/>
    <property type="match status" value="1"/>
</dbReference>
<dbReference type="Gene3D" id="1.50.10.20">
    <property type="match status" value="1"/>
</dbReference>
<dbReference type="GO" id="GO:0004662">
    <property type="term" value="F:CAAX-protein geranylgeranyltransferase activity"/>
    <property type="evidence" value="ECO:0007669"/>
    <property type="project" value="TreeGrafter"/>
</dbReference>
<reference evidence="9" key="1">
    <citation type="submission" date="2022-04" db="EMBL/GenBank/DDBJ databases">
        <title>Carnegiea gigantea Genome sequencing and assembly v2.</title>
        <authorList>
            <person name="Copetti D."/>
            <person name="Sanderson M.J."/>
            <person name="Burquez A."/>
            <person name="Wojciechowski M.F."/>
        </authorList>
    </citation>
    <scope>NUCLEOTIDE SEQUENCE</scope>
    <source>
        <strain evidence="9">SGP5-SGP5p</strain>
        <tissue evidence="9">Aerial part</tissue>
    </source>
</reference>
<gene>
    <name evidence="9" type="ORF">Cgig2_034095</name>
</gene>
<keyword evidence="10" id="KW-1185">Reference proteome</keyword>
<comment type="similarity">
    <text evidence="2">Belongs to the protein prenyltransferase subunit beta family.</text>
</comment>
<dbReference type="InterPro" id="IPR008930">
    <property type="entry name" value="Terpenoid_cyclase/PrenylTrfase"/>
</dbReference>
<sequence>MEEELSPEFSIDASFDKDRHIRFLDMMIDFLPSEYQPQEINHLTLAYFILSSLDILGALDRVDEEAVACWVLSFQVHPKHQDELSNGEFYGFLGSRSLQFPADINENLGRNSSHLASTYCALAILKIIGHDLSLIGSASIVRSMRNLQQHDGRAAEIRVHGVDEQLPDKDQHVGDVLMMNKAQGGHVRSGNGHREMSDKLKIKWKKVKEFINQMSPKGLRQLIENLNDKQKEGIREIDGKLLVRNFDMWSCSLPLANGRMRLTEYDVHVMLGLPTSPLEIVEPENEINATIEFRSLINRWKQQLT</sequence>
<keyword evidence="5" id="KW-0479">Metal-binding</keyword>
<dbReference type="Proteomes" id="UP001153076">
    <property type="component" value="Unassembled WGS sequence"/>
</dbReference>
<evidence type="ECO:0000256" key="5">
    <source>
        <dbReference type="ARBA" id="ARBA00022723"/>
    </source>
</evidence>
<dbReference type="SUPFAM" id="SSF48239">
    <property type="entry name" value="Terpenoid cyclases/Protein prenyltransferases"/>
    <property type="match status" value="1"/>
</dbReference>
<dbReference type="InterPro" id="IPR045089">
    <property type="entry name" value="PGGT1B-like"/>
</dbReference>
<accession>A0A9Q1GZK7</accession>
<protein>
    <recommendedName>
        <fullName evidence="8">Prenyltransferase alpha-alpha toroid domain-containing protein</fullName>
    </recommendedName>
</protein>
<evidence type="ECO:0000259" key="8">
    <source>
        <dbReference type="Pfam" id="PF00432"/>
    </source>
</evidence>
<comment type="cofactor">
    <cofactor evidence="1">
        <name>Zn(2+)</name>
        <dbReference type="ChEBI" id="CHEBI:29105"/>
    </cofactor>
</comment>